<keyword evidence="4" id="KW-0496">Mitochondrion</keyword>
<sequence length="763" mass="86201">MMRGTILSTIRGVLLSIFSTVIQRSWPLYIAPVKPNKITGSIADIKSPTWFGLPQIESGISGMSMARITNSIYSLTEYRRSIDPKQNKSVYDIQLAVIDSLSYNGTSEGYGRCYDSYVSSMSEGLNSFKDDNETSCCCSSSNRSPRDRTAYALVCGDRISIVATNKAKGGSLIHSRPIHSSHTKDLVEPKSKVRKAISVGAWIRGELDSSRRGKYTKIHNIISNPLFLIACYEIIKGKPGNMTPGADIKQLTLDGISKEWFYKTADELKNGKYQFNPSRIPEIPKSNGKVRMLGINGPREKIVQKALELIIRAIWEPKFSNTSHDFRPNRSVKSALQVLMMQGGDYAWVIQGDISKSFDMIPHTNIIKALKKEIDCEPFLRLINKMLNCGTVDVATRIVTHKEIGTPQGNVATLRTNGPTDQRTNGPYGPTDQRTNGPTDQRTNGPYGPYGPYGPPVLANVVLDDFDKFMATYKIKFDSGKNRAKNPKYISLRNRRSYTKDPQEKIALFKEMTISDTVNRSDPAYKRLLYVRYADEFVILVTGSYQDTLRIRRHVKDYLIKHTGLELNEEKSIISPTTEPFIFLGAKCRRIKNSNKLSRIVGTNMRKRTVSIMRVDLPMDVLIHKLLSGGFIKRSKLGVIGFTARRDLVNKDHNDIIRFYNSQINGIIAHYGFARNRYELHRICWYLRASCAATFALKYKLRTVRATFTRFGKDLASEDNFGLKIPNNFKQTLDFNQKSHLNDITEIIKGSWAKTTYGSDSNL</sequence>
<feature type="chain" id="PRO_5030857468" evidence="2">
    <location>
        <begin position="28"/>
        <end position="763"/>
    </location>
</feature>
<feature type="domain" description="Reverse transcriptase" evidence="3">
    <location>
        <begin position="264"/>
        <end position="588"/>
    </location>
</feature>
<geneLocation type="mitochondrion" evidence="4"/>
<reference evidence="4" key="1">
    <citation type="submission" date="2020-08" db="EMBL/GenBank/DDBJ databases">
        <title>Mitochondrial genome sequences of powdery mildew pathogens.</title>
        <authorList>
            <person name="Zaccaron A."/>
            <person name="Stergiopoulos I."/>
        </authorList>
    </citation>
    <scope>NUCLEOTIDE SEQUENCE</scope>
    <source>
        <strain evidence="4">C</strain>
    </source>
</reference>
<gene>
    <name evidence="4" type="primary">cox2-i2</name>
</gene>
<dbReference type="RefSeq" id="YP_010119116.1">
    <property type="nucleotide sequence ID" value="NC_056146.1"/>
</dbReference>
<dbReference type="SUPFAM" id="SSF56672">
    <property type="entry name" value="DNA/RNA polymerases"/>
    <property type="match status" value="1"/>
</dbReference>
<evidence type="ECO:0000256" key="1">
    <source>
        <dbReference type="SAM" id="MobiDB-lite"/>
    </source>
</evidence>
<keyword evidence="4" id="KW-0695">RNA-directed DNA polymerase</keyword>
<feature type="compositionally biased region" description="Polar residues" evidence="1">
    <location>
        <begin position="408"/>
        <end position="425"/>
    </location>
</feature>
<dbReference type="EMBL" id="MT880588">
    <property type="protein sequence ID" value="QQY98176.1"/>
    <property type="molecule type" value="Genomic_DNA"/>
</dbReference>
<keyword evidence="4" id="KW-0548">Nucleotidyltransferase</keyword>
<accession>A0A7U1BEY2</accession>
<dbReference type="InterPro" id="IPR043502">
    <property type="entry name" value="DNA/RNA_pol_sf"/>
</dbReference>
<dbReference type="InterPro" id="IPR024937">
    <property type="entry name" value="Domain_X"/>
</dbReference>
<feature type="signal peptide" evidence="2">
    <location>
        <begin position="1"/>
        <end position="27"/>
    </location>
</feature>
<dbReference type="PANTHER" id="PTHR34047">
    <property type="entry name" value="NUCLEAR INTRON MATURASE 1, MITOCHONDRIAL-RELATED"/>
    <property type="match status" value="1"/>
</dbReference>
<evidence type="ECO:0000313" key="4">
    <source>
        <dbReference type="EMBL" id="QQY98176.1"/>
    </source>
</evidence>
<keyword evidence="2" id="KW-0732">Signal</keyword>
<dbReference type="InterPro" id="IPR051083">
    <property type="entry name" value="GrpII_Intron_Splice-Mob/Def"/>
</dbReference>
<organism evidence="4">
    <name type="scientific">Uncinula necator</name>
    <name type="common">Grape powdery mildew</name>
    <dbReference type="NCBI Taxonomy" id="52586"/>
    <lineage>
        <taxon>Eukaryota</taxon>
        <taxon>Fungi</taxon>
        <taxon>Dikarya</taxon>
        <taxon>Ascomycota</taxon>
        <taxon>Pezizomycotina</taxon>
        <taxon>Leotiomycetes</taxon>
        <taxon>Erysiphales</taxon>
        <taxon>Erysiphaceae</taxon>
        <taxon>Erysiphe</taxon>
    </lineage>
</organism>
<dbReference type="GO" id="GO:0003964">
    <property type="term" value="F:RNA-directed DNA polymerase activity"/>
    <property type="evidence" value="ECO:0007669"/>
    <property type="project" value="UniProtKB-KW"/>
</dbReference>
<name>A0A7U1BEY2_UNCNE</name>
<dbReference type="Pfam" id="PF00078">
    <property type="entry name" value="RVT_1"/>
    <property type="match status" value="1"/>
</dbReference>
<proteinExistence type="predicted"/>
<keyword evidence="4" id="KW-0808">Transferase</keyword>
<dbReference type="GeneID" id="65320108"/>
<feature type="compositionally biased region" description="Polar residues" evidence="1">
    <location>
        <begin position="432"/>
        <end position="444"/>
    </location>
</feature>
<dbReference type="PANTHER" id="PTHR34047:SF8">
    <property type="entry name" value="PROTEIN YKFC"/>
    <property type="match status" value="1"/>
</dbReference>
<dbReference type="GO" id="GO:0006397">
    <property type="term" value="P:mRNA processing"/>
    <property type="evidence" value="ECO:0007669"/>
    <property type="project" value="InterPro"/>
</dbReference>
<protein>
    <submittedName>
        <fullName evidence="4">Reverse transcriptase domain-containing protein</fullName>
    </submittedName>
</protein>
<dbReference type="PROSITE" id="PS50878">
    <property type="entry name" value="RT_POL"/>
    <property type="match status" value="1"/>
</dbReference>
<dbReference type="CDD" id="cd01651">
    <property type="entry name" value="RT_G2_intron"/>
    <property type="match status" value="1"/>
</dbReference>
<feature type="region of interest" description="Disordered" evidence="1">
    <location>
        <begin position="408"/>
        <end position="450"/>
    </location>
</feature>
<dbReference type="InterPro" id="IPR000477">
    <property type="entry name" value="RT_dom"/>
</dbReference>
<dbReference type="AlphaFoldDB" id="A0A7U1BEY2"/>
<dbReference type="GO" id="GO:0005739">
    <property type="term" value="C:mitochondrion"/>
    <property type="evidence" value="ECO:0007669"/>
    <property type="project" value="UniProtKB-ARBA"/>
</dbReference>
<dbReference type="Pfam" id="PF01348">
    <property type="entry name" value="Intron_maturas2"/>
    <property type="match status" value="1"/>
</dbReference>
<evidence type="ECO:0000256" key="2">
    <source>
        <dbReference type="SAM" id="SignalP"/>
    </source>
</evidence>
<evidence type="ECO:0000259" key="3">
    <source>
        <dbReference type="PROSITE" id="PS50878"/>
    </source>
</evidence>